<dbReference type="Pfam" id="PF01841">
    <property type="entry name" value="Transglut_core"/>
    <property type="match status" value="1"/>
</dbReference>
<evidence type="ECO:0000313" key="4">
    <source>
        <dbReference type="Proteomes" id="UP001302477"/>
    </source>
</evidence>
<feature type="repeat" description="TPR" evidence="1">
    <location>
        <begin position="239"/>
        <end position="272"/>
    </location>
</feature>
<gene>
    <name evidence="3" type="ORF">R5R33_11610</name>
</gene>
<dbReference type="KEGG" id="mpaf:R5R33_11610"/>
<evidence type="ECO:0000256" key="1">
    <source>
        <dbReference type="PROSITE-ProRule" id="PRU00339"/>
    </source>
</evidence>
<dbReference type="Gene3D" id="3.10.620.30">
    <property type="match status" value="1"/>
</dbReference>
<dbReference type="Proteomes" id="UP001302477">
    <property type="component" value="Chromosome"/>
</dbReference>
<dbReference type="SUPFAM" id="SSF54001">
    <property type="entry name" value="Cysteine proteinases"/>
    <property type="match status" value="1"/>
</dbReference>
<dbReference type="Pfam" id="PF13181">
    <property type="entry name" value="TPR_8"/>
    <property type="match status" value="1"/>
</dbReference>
<dbReference type="Gene3D" id="1.25.40.10">
    <property type="entry name" value="Tetratricopeptide repeat domain"/>
    <property type="match status" value="1"/>
</dbReference>
<accession>A0AAU0MVB5</accession>
<dbReference type="SUPFAM" id="SSF48452">
    <property type="entry name" value="TPR-like"/>
    <property type="match status" value="1"/>
</dbReference>
<evidence type="ECO:0000259" key="2">
    <source>
        <dbReference type="Pfam" id="PF01841"/>
    </source>
</evidence>
<dbReference type="EMBL" id="CP137555">
    <property type="protein sequence ID" value="WOX04388.1"/>
    <property type="molecule type" value="Genomic_DNA"/>
</dbReference>
<dbReference type="InterPro" id="IPR019734">
    <property type="entry name" value="TPR_rpt"/>
</dbReference>
<keyword evidence="1" id="KW-0802">TPR repeat</keyword>
<dbReference type="PROSITE" id="PS50005">
    <property type="entry name" value="TPR"/>
    <property type="match status" value="1"/>
</dbReference>
<protein>
    <submittedName>
        <fullName evidence="3">Transglutaminase domain-containing protein</fullName>
    </submittedName>
</protein>
<dbReference type="AlphaFoldDB" id="A0AAU0MVB5"/>
<keyword evidence="4" id="KW-1185">Reference proteome</keyword>
<dbReference type="InterPro" id="IPR038765">
    <property type="entry name" value="Papain-like_cys_pep_sf"/>
</dbReference>
<organism evidence="3 4">
    <name type="scientific">Microbulbifer pacificus</name>
    <dbReference type="NCBI Taxonomy" id="407164"/>
    <lineage>
        <taxon>Bacteria</taxon>
        <taxon>Pseudomonadati</taxon>
        <taxon>Pseudomonadota</taxon>
        <taxon>Gammaproteobacteria</taxon>
        <taxon>Cellvibrionales</taxon>
        <taxon>Microbulbiferaceae</taxon>
        <taxon>Microbulbifer</taxon>
    </lineage>
</organism>
<dbReference type="SMART" id="SM00028">
    <property type="entry name" value="TPR"/>
    <property type="match status" value="2"/>
</dbReference>
<name>A0AAU0MVB5_9GAMM</name>
<dbReference type="InterPro" id="IPR002931">
    <property type="entry name" value="Transglutaminase-like"/>
</dbReference>
<reference evidence="3 4" key="1">
    <citation type="submission" date="2023-10" db="EMBL/GenBank/DDBJ databases">
        <title>Description of Microbulbifer bruguierae sp. nov., isolated from the sediments of mangrove plant Bruguiera sexangula and comparative genomic analyses of the genus Microbulbifer.</title>
        <authorList>
            <person name="Long M."/>
        </authorList>
    </citation>
    <scope>NUCLEOTIDE SEQUENCE [LARGE SCALE GENOMIC DNA]</scope>
    <source>
        <strain evidence="3 4">SPO729</strain>
    </source>
</reference>
<dbReference type="InterPro" id="IPR011990">
    <property type="entry name" value="TPR-like_helical_dom_sf"/>
</dbReference>
<dbReference type="RefSeq" id="WP_318952867.1">
    <property type="nucleotide sequence ID" value="NZ_CP137555.1"/>
</dbReference>
<proteinExistence type="predicted"/>
<evidence type="ECO:0000313" key="3">
    <source>
        <dbReference type="EMBL" id="WOX04388.1"/>
    </source>
</evidence>
<sequence>MRWIALLISLIQFGCASGPGGVNRAALEVDTATLLAAAGEAAITLAAPDTPATAPPITSHAQALLAVSPEMRAFVDSIDPTLSPNQRFRRILRTLKMDRFELDYDLNTTTTAAEAFAQQRGNCISFSALMVALAREVGLEANFNLVEAPLARRTTTGGNGRALVQNVLHINAEVSIGWSSRVIEFNFGPYSRFPQRELSDATVQTYYLNNRALELSHQQRIGEAFALLREGLSIDPDSSMLWNSLGYLYRLTGELELAEMSYTQALNLEGGNAAAKNNLRRVYELQGLRALTREENPGEPKGKGS</sequence>
<feature type="domain" description="Transglutaminase-like" evidence="2">
    <location>
        <begin position="83"/>
        <end position="143"/>
    </location>
</feature>